<name>A0A1Z5S3V7_SORBI</name>
<dbReference type="InParanoid" id="A0A1Z5S3V7"/>
<evidence type="ECO:0000313" key="1">
    <source>
        <dbReference type="EMBL" id="OQU90614.1"/>
    </source>
</evidence>
<proteinExistence type="predicted"/>
<reference evidence="2" key="2">
    <citation type="journal article" date="2018" name="Plant J.">
        <title>The Sorghum bicolor reference genome: improved assembly, gene annotations, a transcriptome atlas, and signatures of genome organization.</title>
        <authorList>
            <person name="McCormick R.F."/>
            <person name="Truong S.K."/>
            <person name="Sreedasyam A."/>
            <person name="Jenkins J."/>
            <person name="Shu S."/>
            <person name="Sims D."/>
            <person name="Kennedy M."/>
            <person name="Amirebrahimi M."/>
            <person name="Weers B.D."/>
            <person name="McKinley B."/>
            <person name="Mattison A."/>
            <person name="Morishige D.T."/>
            <person name="Grimwood J."/>
            <person name="Schmutz J."/>
            <person name="Mullet J.E."/>
        </authorList>
    </citation>
    <scope>NUCLEOTIDE SEQUENCE [LARGE SCALE GENOMIC DNA]</scope>
    <source>
        <strain evidence="2">cv. BTx623</strain>
    </source>
</reference>
<evidence type="ECO:0000313" key="2">
    <source>
        <dbReference type="Proteomes" id="UP000000768"/>
    </source>
</evidence>
<accession>A0A1Z5S3V7</accession>
<dbReference type="AlphaFoldDB" id="A0A1Z5S3V7"/>
<keyword evidence="2" id="KW-1185">Reference proteome</keyword>
<dbReference type="EMBL" id="CM000760">
    <property type="protein sequence ID" value="OQU90614.1"/>
    <property type="molecule type" value="Genomic_DNA"/>
</dbReference>
<dbReference type="Proteomes" id="UP000000768">
    <property type="component" value="Chromosome 1"/>
</dbReference>
<sequence>MATAAIFSTRTRSGARIGDASRCSCAREACTLLLQLQRRPAMSAVAVAGLVAEVGCAVNSRYMMSARCSVSPYLPGRGRLANTKARGLGQWPSLHVEGALAYHLPKWESGRRNLW</sequence>
<dbReference type="Gramene" id="OQU90614">
    <property type="protein sequence ID" value="OQU90614"/>
    <property type="gene ID" value="SORBI_3001G013701"/>
</dbReference>
<protein>
    <submittedName>
        <fullName evidence="1">Uncharacterized protein</fullName>
    </submittedName>
</protein>
<organism evidence="1 2">
    <name type="scientific">Sorghum bicolor</name>
    <name type="common">Sorghum</name>
    <name type="synonym">Sorghum vulgare</name>
    <dbReference type="NCBI Taxonomy" id="4558"/>
    <lineage>
        <taxon>Eukaryota</taxon>
        <taxon>Viridiplantae</taxon>
        <taxon>Streptophyta</taxon>
        <taxon>Embryophyta</taxon>
        <taxon>Tracheophyta</taxon>
        <taxon>Spermatophyta</taxon>
        <taxon>Magnoliopsida</taxon>
        <taxon>Liliopsida</taxon>
        <taxon>Poales</taxon>
        <taxon>Poaceae</taxon>
        <taxon>PACMAD clade</taxon>
        <taxon>Panicoideae</taxon>
        <taxon>Andropogonodae</taxon>
        <taxon>Andropogoneae</taxon>
        <taxon>Sorghinae</taxon>
        <taxon>Sorghum</taxon>
    </lineage>
</organism>
<gene>
    <name evidence="1" type="ORF">SORBI_3001G013701</name>
</gene>
<reference evidence="1 2" key="1">
    <citation type="journal article" date="2009" name="Nature">
        <title>The Sorghum bicolor genome and the diversification of grasses.</title>
        <authorList>
            <person name="Paterson A.H."/>
            <person name="Bowers J.E."/>
            <person name="Bruggmann R."/>
            <person name="Dubchak I."/>
            <person name="Grimwood J."/>
            <person name="Gundlach H."/>
            <person name="Haberer G."/>
            <person name="Hellsten U."/>
            <person name="Mitros T."/>
            <person name="Poliakov A."/>
            <person name="Schmutz J."/>
            <person name="Spannagl M."/>
            <person name="Tang H."/>
            <person name="Wang X."/>
            <person name="Wicker T."/>
            <person name="Bharti A.K."/>
            <person name="Chapman J."/>
            <person name="Feltus F.A."/>
            <person name="Gowik U."/>
            <person name="Grigoriev I.V."/>
            <person name="Lyons E."/>
            <person name="Maher C.A."/>
            <person name="Martis M."/>
            <person name="Narechania A."/>
            <person name="Otillar R.P."/>
            <person name="Penning B.W."/>
            <person name="Salamov A.A."/>
            <person name="Wang Y."/>
            <person name="Zhang L."/>
            <person name="Carpita N.C."/>
            <person name="Freeling M."/>
            <person name="Gingle A.R."/>
            <person name="Hash C.T."/>
            <person name="Keller B."/>
            <person name="Klein P."/>
            <person name="Kresovich S."/>
            <person name="McCann M.C."/>
            <person name="Ming R."/>
            <person name="Peterson D.G."/>
            <person name="Mehboob-ur-Rahman"/>
            <person name="Ware D."/>
            <person name="Westhoff P."/>
            <person name="Mayer K.F."/>
            <person name="Messing J."/>
            <person name="Rokhsar D.S."/>
        </authorList>
    </citation>
    <scope>NUCLEOTIDE SEQUENCE [LARGE SCALE GENOMIC DNA]</scope>
    <source>
        <strain evidence="2">cv. BTx623</strain>
    </source>
</reference>